<dbReference type="SUPFAM" id="SSF144091">
    <property type="entry name" value="Rhomboid-like"/>
    <property type="match status" value="1"/>
</dbReference>
<dbReference type="Gene3D" id="1.20.1540.10">
    <property type="entry name" value="Rhomboid-like"/>
    <property type="match status" value="1"/>
</dbReference>
<dbReference type="AlphaFoldDB" id="A0A183CRP8"/>
<evidence type="ECO:0000256" key="8">
    <source>
        <dbReference type="ARBA" id="ARBA00023136"/>
    </source>
</evidence>
<evidence type="ECO:0000256" key="3">
    <source>
        <dbReference type="ARBA" id="ARBA00009045"/>
    </source>
</evidence>
<comment type="subcellular location">
    <subcellularLocation>
        <location evidence="2">Membrane</location>
        <topology evidence="2">Multi-pass membrane protein</topology>
    </subcellularLocation>
</comment>
<evidence type="ECO:0000313" key="12">
    <source>
        <dbReference type="WBParaSite" id="GPLIN_001555600"/>
    </source>
</evidence>
<reference evidence="11" key="1">
    <citation type="submission" date="2013-12" db="EMBL/GenBank/DDBJ databases">
        <authorList>
            <person name="Aslett M."/>
        </authorList>
    </citation>
    <scope>NUCLEOTIDE SEQUENCE [LARGE SCALE GENOMIC DNA]</scope>
    <source>
        <strain evidence="11">Lindley</strain>
    </source>
</reference>
<dbReference type="Proteomes" id="UP000050741">
    <property type="component" value="Unassembled WGS sequence"/>
</dbReference>
<evidence type="ECO:0000256" key="6">
    <source>
        <dbReference type="ARBA" id="ARBA00022801"/>
    </source>
</evidence>
<organism evidence="11 12">
    <name type="scientific">Globodera pallida</name>
    <name type="common">Potato cyst nematode worm</name>
    <name type="synonym">Heterodera pallida</name>
    <dbReference type="NCBI Taxonomy" id="36090"/>
    <lineage>
        <taxon>Eukaryota</taxon>
        <taxon>Metazoa</taxon>
        <taxon>Ecdysozoa</taxon>
        <taxon>Nematoda</taxon>
        <taxon>Chromadorea</taxon>
        <taxon>Rhabditida</taxon>
        <taxon>Tylenchina</taxon>
        <taxon>Tylenchomorpha</taxon>
        <taxon>Tylenchoidea</taxon>
        <taxon>Heteroderidae</taxon>
        <taxon>Heteroderinae</taxon>
        <taxon>Globodera</taxon>
    </lineage>
</organism>
<evidence type="ECO:0000256" key="5">
    <source>
        <dbReference type="ARBA" id="ARBA00022692"/>
    </source>
</evidence>
<comment type="similarity">
    <text evidence="3">Belongs to the peptidase S54 family.</text>
</comment>
<feature type="transmembrane region" description="Helical" evidence="9">
    <location>
        <begin position="36"/>
        <end position="55"/>
    </location>
</feature>
<keyword evidence="8 9" id="KW-0472">Membrane</keyword>
<keyword evidence="11" id="KW-1185">Reference proteome</keyword>
<feature type="transmembrane region" description="Helical" evidence="9">
    <location>
        <begin position="61"/>
        <end position="80"/>
    </location>
</feature>
<feature type="domain" description="Peptidase S54 rhomboid" evidence="10">
    <location>
        <begin position="2"/>
        <end position="92"/>
    </location>
</feature>
<dbReference type="EC" id="3.4.21.105" evidence="4"/>
<keyword evidence="5 9" id="KW-0812">Transmembrane</keyword>
<dbReference type="Pfam" id="PF01694">
    <property type="entry name" value="Rhomboid"/>
    <property type="match status" value="1"/>
</dbReference>
<evidence type="ECO:0000256" key="9">
    <source>
        <dbReference type="SAM" id="Phobius"/>
    </source>
</evidence>
<proteinExistence type="inferred from homology"/>
<evidence type="ECO:0000313" key="11">
    <source>
        <dbReference type="Proteomes" id="UP000050741"/>
    </source>
</evidence>
<comment type="catalytic activity">
    <reaction evidence="1">
        <text>Cleaves type-1 transmembrane domains using a catalytic dyad composed of serine and histidine that are contributed by different transmembrane domains.</text>
        <dbReference type="EC" id="3.4.21.105"/>
    </reaction>
</comment>
<reference evidence="12" key="3">
    <citation type="submission" date="2016-06" db="UniProtKB">
        <authorList>
            <consortium name="WormBaseParasite"/>
        </authorList>
    </citation>
    <scope>IDENTIFICATION</scope>
</reference>
<keyword evidence="6" id="KW-0378">Hydrolase</keyword>
<dbReference type="GO" id="GO:0004252">
    <property type="term" value="F:serine-type endopeptidase activity"/>
    <property type="evidence" value="ECO:0007669"/>
    <property type="project" value="InterPro"/>
</dbReference>
<name>A0A183CRP8_GLOPA</name>
<evidence type="ECO:0000256" key="1">
    <source>
        <dbReference type="ARBA" id="ARBA00000156"/>
    </source>
</evidence>
<dbReference type="InterPro" id="IPR050925">
    <property type="entry name" value="Rhomboid_protease_S54"/>
</dbReference>
<evidence type="ECO:0000259" key="10">
    <source>
        <dbReference type="Pfam" id="PF01694"/>
    </source>
</evidence>
<dbReference type="PANTHER" id="PTHR43731">
    <property type="entry name" value="RHOMBOID PROTEASE"/>
    <property type="match status" value="1"/>
</dbReference>
<dbReference type="InterPro" id="IPR022764">
    <property type="entry name" value="Peptidase_S54_rhomboid_dom"/>
</dbReference>
<dbReference type="GO" id="GO:0016020">
    <property type="term" value="C:membrane"/>
    <property type="evidence" value="ECO:0007669"/>
    <property type="project" value="UniProtKB-SubCell"/>
</dbReference>
<dbReference type="PANTHER" id="PTHR43731:SF14">
    <property type="entry name" value="PRESENILIN-ASSOCIATED RHOMBOID-LIKE PROTEIN, MITOCHONDRIAL"/>
    <property type="match status" value="1"/>
</dbReference>
<sequence>MFLSMFSHQGFLHLFFNMYVLKWVAIELLGPAQFMAMYLSGGVFSVLFSLCHRALTAPAIWSLGASGANCALIGYFCAMLSPEQLVLHIVFLPMFPFSPKGVCGPRP</sequence>
<keyword evidence="7 9" id="KW-1133">Transmembrane helix</keyword>
<dbReference type="WBParaSite" id="GPLIN_001555600">
    <property type="protein sequence ID" value="GPLIN_001555600"/>
    <property type="gene ID" value="GPLIN_001555600"/>
</dbReference>
<dbReference type="GO" id="GO:0006465">
    <property type="term" value="P:signal peptide processing"/>
    <property type="evidence" value="ECO:0007669"/>
    <property type="project" value="TreeGrafter"/>
</dbReference>
<accession>A0A183CRP8</accession>
<dbReference type="InterPro" id="IPR035952">
    <property type="entry name" value="Rhomboid-like_sf"/>
</dbReference>
<evidence type="ECO:0000256" key="7">
    <source>
        <dbReference type="ARBA" id="ARBA00022989"/>
    </source>
</evidence>
<evidence type="ECO:0000256" key="2">
    <source>
        <dbReference type="ARBA" id="ARBA00004141"/>
    </source>
</evidence>
<reference evidence="11" key="2">
    <citation type="submission" date="2014-05" db="EMBL/GenBank/DDBJ databases">
        <title>The genome and life-stage specific transcriptomes of Globodera pallida elucidate key aspects of plant parasitism by a cyst nematode.</title>
        <authorList>
            <person name="Cotton J.A."/>
            <person name="Lilley C.J."/>
            <person name="Jones L.M."/>
            <person name="Kikuchi T."/>
            <person name="Reid A.J."/>
            <person name="Thorpe P."/>
            <person name="Tsai I.J."/>
            <person name="Beasley H."/>
            <person name="Blok V."/>
            <person name="Cock P.J.A."/>
            <person name="Van den Akker S.E."/>
            <person name="Holroyd N."/>
            <person name="Hunt M."/>
            <person name="Mantelin S."/>
            <person name="Naghra H."/>
            <person name="Pain A."/>
            <person name="Palomares-Rius J.E."/>
            <person name="Zarowiecki M."/>
            <person name="Berriman M."/>
            <person name="Jones J.T."/>
            <person name="Urwin P.E."/>
        </authorList>
    </citation>
    <scope>NUCLEOTIDE SEQUENCE [LARGE SCALE GENOMIC DNA]</scope>
    <source>
        <strain evidence="11">Lindley</strain>
    </source>
</reference>
<evidence type="ECO:0000256" key="4">
    <source>
        <dbReference type="ARBA" id="ARBA00013039"/>
    </source>
</evidence>
<protein>
    <recommendedName>
        <fullName evidence="4">rhomboid protease</fullName>
        <ecNumber evidence="4">3.4.21.105</ecNumber>
    </recommendedName>
</protein>